<dbReference type="EMBL" id="MDEG01000018">
    <property type="protein sequence ID" value="PPU96144.1"/>
    <property type="molecule type" value="Genomic_DNA"/>
</dbReference>
<name>A0A2S7ESN4_9XANT</name>
<feature type="domain" description="YCII-related" evidence="2">
    <location>
        <begin position="9"/>
        <end position="83"/>
    </location>
</feature>
<dbReference type="PANTHER" id="PTHR37828:SF1">
    <property type="entry name" value="YCII-RELATED DOMAIN-CONTAINING PROTEIN"/>
    <property type="match status" value="1"/>
</dbReference>
<evidence type="ECO:0000259" key="2">
    <source>
        <dbReference type="Pfam" id="PF03795"/>
    </source>
</evidence>
<dbReference type="RefSeq" id="WP_046980236.1">
    <property type="nucleotide sequence ID" value="NZ_CP043476.1"/>
</dbReference>
<proteinExistence type="inferred from homology"/>
<dbReference type="InterPro" id="IPR011008">
    <property type="entry name" value="Dimeric_a/b-barrel"/>
</dbReference>
<evidence type="ECO:0000313" key="4">
    <source>
        <dbReference type="Proteomes" id="UP000238261"/>
    </source>
</evidence>
<keyword evidence="4" id="KW-1185">Reference proteome</keyword>
<accession>A0A2S7ESN4</accession>
<gene>
    <name evidence="3" type="ORF">XhyaCFBP1156_16240</name>
</gene>
<dbReference type="OrthoDB" id="9814407at2"/>
<evidence type="ECO:0000256" key="1">
    <source>
        <dbReference type="ARBA" id="ARBA00007689"/>
    </source>
</evidence>
<comment type="similarity">
    <text evidence="1">Belongs to the YciI family.</text>
</comment>
<evidence type="ECO:0000313" key="3">
    <source>
        <dbReference type="EMBL" id="PPU96144.1"/>
    </source>
</evidence>
<sequence length="100" mass="11266">MKLYILSVSYTKPFSVVETHFPAHVEWLQERYRSGMILAFAKKVPLTGGIVIAAATDLETLRGEIEKDPFVIGAVAAYDITEIEPTRINPRLLDFAQDRD</sequence>
<comment type="caution">
    <text evidence="3">The sequence shown here is derived from an EMBL/GenBank/DDBJ whole genome shotgun (WGS) entry which is preliminary data.</text>
</comment>
<organism evidence="3 4">
    <name type="scientific">Xanthomonas hyacinthi</name>
    <dbReference type="NCBI Taxonomy" id="56455"/>
    <lineage>
        <taxon>Bacteria</taxon>
        <taxon>Pseudomonadati</taxon>
        <taxon>Pseudomonadota</taxon>
        <taxon>Gammaproteobacteria</taxon>
        <taxon>Lysobacterales</taxon>
        <taxon>Lysobacteraceae</taxon>
        <taxon>Xanthomonas</taxon>
    </lineage>
</organism>
<dbReference type="Pfam" id="PF03795">
    <property type="entry name" value="YCII"/>
    <property type="match status" value="1"/>
</dbReference>
<dbReference type="SUPFAM" id="SSF54909">
    <property type="entry name" value="Dimeric alpha+beta barrel"/>
    <property type="match status" value="1"/>
</dbReference>
<dbReference type="Proteomes" id="UP000238261">
    <property type="component" value="Unassembled WGS sequence"/>
</dbReference>
<protein>
    <recommendedName>
        <fullName evidence="2">YCII-related domain-containing protein</fullName>
    </recommendedName>
</protein>
<reference evidence="4" key="1">
    <citation type="submission" date="2016-08" db="EMBL/GenBank/DDBJ databases">
        <authorList>
            <person name="Merda D."/>
            <person name="Briand M."/>
            <person name="Taghouti G."/>
            <person name="Carrere S."/>
            <person name="Gouzy J."/>
            <person name="Portier P."/>
            <person name="Jacques M.-A."/>
            <person name="Fischer-Le Saux M."/>
        </authorList>
    </citation>
    <scope>NUCLEOTIDE SEQUENCE [LARGE SCALE GENOMIC DNA]</scope>
    <source>
        <strain evidence="4">CFBP1156</strain>
    </source>
</reference>
<dbReference type="AlphaFoldDB" id="A0A2S7ESN4"/>
<dbReference type="InterPro" id="IPR005545">
    <property type="entry name" value="YCII"/>
</dbReference>
<dbReference type="PANTHER" id="PTHR37828">
    <property type="entry name" value="GSR2449 PROTEIN"/>
    <property type="match status" value="1"/>
</dbReference>